<dbReference type="GO" id="GO:0008168">
    <property type="term" value="F:methyltransferase activity"/>
    <property type="evidence" value="ECO:0007669"/>
    <property type="project" value="UniProtKB-KW"/>
</dbReference>
<protein>
    <submittedName>
        <fullName evidence="2">Methyltransferase domain-containing protein</fullName>
    </submittedName>
</protein>
<name>A0A1I7I7Q5_9PROT</name>
<evidence type="ECO:0000259" key="1">
    <source>
        <dbReference type="Pfam" id="PF08242"/>
    </source>
</evidence>
<dbReference type="InterPro" id="IPR029063">
    <property type="entry name" value="SAM-dependent_MTases_sf"/>
</dbReference>
<reference evidence="3" key="1">
    <citation type="submission" date="2016-10" db="EMBL/GenBank/DDBJ databases">
        <authorList>
            <person name="Varghese N."/>
            <person name="Submissions S."/>
        </authorList>
    </citation>
    <scope>NUCLEOTIDE SEQUENCE [LARGE SCALE GENOMIC DNA]</scope>
    <source>
        <strain evidence="3">Nl14</strain>
    </source>
</reference>
<evidence type="ECO:0000313" key="2">
    <source>
        <dbReference type="EMBL" id="SFU68969.1"/>
    </source>
</evidence>
<sequence length="629" mass="70664">MSSQESYLQASGYIFHKDSAIWVRSGYTGISYSDGDDAELRIAGIIGRASDITVFSLELRRHCTDWPSLYHLSGTRANILRPFAAILRGDILEIGAGCGAITRYLGESGANTLALEGSPRRAAIVRSRTRDLENVTVLAEKFDQFRCDHQFDLITLIGVLEYANLFTSGENPALVMLQRVRSLLKPEGKLIIAIENQLGLKYFAGAPEDHLGQPMYGIEGRYRKDQPQTFGRTVLADLLEQAGFATVEFLAPFPDYKLPISILTEEGLSSKKFDGAALAWQSVRRDPQLPRSMSFSLELAWPEIFKNRLALDVANSFLVAVSPSQQKVLKPGILGYHYSTDRIPRYCKETVFEHIDENAIGVNYLILGSRKCEGETNPIINFKCPEKVIYAEGSPLSLEFIKIVTRDGWAIEEVGAFISRYIYLLGLIASQRGRVIDVAQVQEKLPGDFFDMVPQNIIVNLEEKPIPIDTEWSLKGDIELGWLLFRSLLLALGSGIDFGKNSKGQSFSRRAFIKSALSAAGYPLTDEDFSRFIALESVIQEHVSGHAAREFLIIWSEEQLLTYSVAERYGQVNQLNELIDECNRRISRLHELAMERDVLVHTILSSRSWRITRPFRAIARVLRSNQRAK</sequence>
<keyword evidence="2" id="KW-0808">Transferase</keyword>
<dbReference type="Gene3D" id="3.40.50.150">
    <property type="entry name" value="Vaccinia Virus protein VP39"/>
    <property type="match status" value="1"/>
</dbReference>
<organism evidence="2 3">
    <name type="scientific">Nitrosospira multiformis</name>
    <dbReference type="NCBI Taxonomy" id="1231"/>
    <lineage>
        <taxon>Bacteria</taxon>
        <taxon>Pseudomonadati</taxon>
        <taxon>Pseudomonadota</taxon>
        <taxon>Betaproteobacteria</taxon>
        <taxon>Nitrosomonadales</taxon>
        <taxon>Nitrosomonadaceae</taxon>
        <taxon>Nitrosospira</taxon>
    </lineage>
</organism>
<dbReference type="InterPro" id="IPR013217">
    <property type="entry name" value="Methyltransf_12"/>
</dbReference>
<dbReference type="SUPFAM" id="SSF53335">
    <property type="entry name" value="S-adenosyl-L-methionine-dependent methyltransferases"/>
    <property type="match status" value="1"/>
</dbReference>
<dbReference type="AlphaFoldDB" id="A0A1I7I7Q5"/>
<dbReference type="PANTHER" id="PTHR43861">
    <property type="entry name" value="TRANS-ACONITATE 2-METHYLTRANSFERASE-RELATED"/>
    <property type="match status" value="1"/>
</dbReference>
<dbReference type="RefSeq" id="WP_074975479.1">
    <property type="nucleotide sequence ID" value="NZ_FPBZ01000015.1"/>
</dbReference>
<dbReference type="GO" id="GO:0032259">
    <property type="term" value="P:methylation"/>
    <property type="evidence" value="ECO:0007669"/>
    <property type="project" value="UniProtKB-KW"/>
</dbReference>
<dbReference type="CDD" id="cd02440">
    <property type="entry name" value="AdoMet_MTases"/>
    <property type="match status" value="1"/>
</dbReference>
<accession>A0A1I7I7Q5</accession>
<proteinExistence type="predicted"/>
<evidence type="ECO:0000313" key="3">
    <source>
        <dbReference type="Proteomes" id="UP000182649"/>
    </source>
</evidence>
<dbReference type="Proteomes" id="UP000182649">
    <property type="component" value="Unassembled WGS sequence"/>
</dbReference>
<feature type="domain" description="Methyltransferase type 12" evidence="1">
    <location>
        <begin position="92"/>
        <end position="190"/>
    </location>
</feature>
<dbReference type="OrthoDB" id="101857at2"/>
<dbReference type="Pfam" id="PF08242">
    <property type="entry name" value="Methyltransf_12"/>
    <property type="match status" value="1"/>
</dbReference>
<dbReference type="EMBL" id="FPBZ01000015">
    <property type="protein sequence ID" value="SFU68969.1"/>
    <property type="molecule type" value="Genomic_DNA"/>
</dbReference>
<gene>
    <name evidence="2" type="ORF">SAMN05216417_11561</name>
</gene>
<keyword evidence="2" id="KW-0489">Methyltransferase</keyword>